<proteinExistence type="predicted"/>
<gene>
    <name evidence="1" type="ORF">AJ80_07072</name>
</gene>
<protein>
    <submittedName>
        <fullName evidence="1">Uncharacterized protein</fullName>
    </submittedName>
</protein>
<dbReference type="OrthoDB" id="2308815at2759"/>
<accession>A0A2B7XSJ5</accession>
<keyword evidence="2" id="KW-1185">Reference proteome</keyword>
<dbReference type="EMBL" id="PDNA01000130">
    <property type="protein sequence ID" value="PGH11602.1"/>
    <property type="molecule type" value="Genomic_DNA"/>
</dbReference>
<evidence type="ECO:0000313" key="2">
    <source>
        <dbReference type="Proteomes" id="UP000224634"/>
    </source>
</evidence>
<name>A0A2B7XSJ5_POLH7</name>
<comment type="caution">
    <text evidence="1">The sequence shown here is derived from an EMBL/GenBank/DDBJ whole genome shotgun (WGS) entry which is preliminary data.</text>
</comment>
<dbReference type="STRING" id="1447883.A0A2B7XSJ5"/>
<reference evidence="1 2" key="1">
    <citation type="submission" date="2017-10" db="EMBL/GenBank/DDBJ databases">
        <title>Comparative genomics in systemic dimorphic fungi from Ajellomycetaceae.</title>
        <authorList>
            <person name="Munoz J.F."/>
            <person name="Mcewen J.G."/>
            <person name="Clay O.K."/>
            <person name="Cuomo C.A."/>
        </authorList>
    </citation>
    <scope>NUCLEOTIDE SEQUENCE [LARGE SCALE GENOMIC DNA]</scope>
    <source>
        <strain evidence="1 2">UAMH7299</strain>
    </source>
</reference>
<dbReference type="AlphaFoldDB" id="A0A2B7XSJ5"/>
<dbReference type="Proteomes" id="UP000224634">
    <property type="component" value="Unassembled WGS sequence"/>
</dbReference>
<evidence type="ECO:0000313" key="1">
    <source>
        <dbReference type="EMBL" id="PGH11602.1"/>
    </source>
</evidence>
<sequence>MVGMGPGKVRVVDSKLVMHAVEYPVTMVEQWVLKTQVSGSTAVLQAICEHAEKGGSWGVDVALNYYSQWLVRSCGKYPSDVWSKLWTSTGSLTYMLPQVAKAMYQHNAAALFQPSFFEIREAGEFGKFIRTIKPIAQFPNGEVELRFDIGTRGNGVDKAVWPTDLNTDIVV</sequence>
<organism evidence="1 2">
    <name type="scientific">Polytolypa hystricis (strain UAMH7299)</name>
    <dbReference type="NCBI Taxonomy" id="1447883"/>
    <lineage>
        <taxon>Eukaryota</taxon>
        <taxon>Fungi</taxon>
        <taxon>Dikarya</taxon>
        <taxon>Ascomycota</taxon>
        <taxon>Pezizomycotina</taxon>
        <taxon>Eurotiomycetes</taxon>
        <taxon>Eurotiomycetidae</taxon>
        <taxon>Onygenales</taxon>
        <taxon>Onygenales incertae sedis</taxon>
        <taxon>Polytolypa</taxon>
    </lineage>
</organism>